<name>A0ABT4WB30_9FLAO</name>
<comment type="caution">
    <text evidence="3">The sequence shown here is derived from an EMBL/GenBank/DDBJ whole genome shotgun (WGS) entry which is preliminary data.</text>
</comment>
<dbReference type="Gene3D" id="3.90.550.10">
    <property type="entry name" value="Spore Coat Polysaccharide Biosynthesis Protein SpsA, Chain A"/>
    <property type="match status" value="1"/>
</dbReference>
<reference evidence="3 4" key="1">
    <citation type="journal article" date="2023" name="Chemosphere">
        <title>Whole genome analysis of Flavobacterium aziz-sancarii sp. nov., isolated from Ardley Island (Antarctica), revealed a rich resistome and bioremediation potential.</title>
        <authorList>
            <person name="Otur C."/>
            <person name="Okay S."/>
            <person name="Kurt-Kizildogan A."/>
        </authorList>
    </citation>
    <scope>NUCLEOTIDE SEQUENCE [LARGE SCALE GENOMIC DNA]</scope>
    <source>
        <strain evidence="3 4">AC</strain>
    </source>
</reference>
<protein>
    <submittedName>
        <fullName evidence="3">Glycosyltransferase</fullName>
        <ecNumber evidence="3">2.4.-.-</ecNumber>
    </submittedName>
</protein>
<dbReference type="GO" id="GO:0016829">
    <property type="term" value="F:lyase activity"/>
    <property type="evidence" value="ECO:0007669"/>
    <property type="project" value="UniProtKB-KW"/>
</dbReference>
<evidence type="ECO:0000256" key="1">
    <source>
        <dbReference type="SAM" id="Phobius"/>
    </source>
</evidence>
<dbReference type="InterPro" id="IPR001173">
    <property type="entry name" value="Glyco_trans_2-like"/>
</dbReference>
<accession>A0ABT4WB30</accession>
<dbReference type="Pfam" id="PF00535">
    <property type="entry name" value="Glycos_transf_2"/>
    <property type="match status" value="1"/>
</dbReference>
<feature type="domain" description="Glycosyltransferase 2-like" evidence="2">
    <location>
        <begin position="13"/>
        <end position="112"/>
    </location>
</feature>
<dbReference type="RefSeq" id="WP_271335591.1">
    <property type="nucleotide sequence ID" value="NZ_JAMZNK010000011.1"/>
</dbReference>
<dbReference type="InterPro" id="IPR029044">
    <property type="entry name" value="Nucleotide-diphossugar_trans"/>
</dbReference>
<dbReference type="EMBL" id="JAMZNK010000011">
    <property type="protein sequence ID" value="MDA6069784.1"/>
    <property type="molecule type" value="Genomic_DNA"/>
</dbReference>
<dbReference type="SUPFAM" id="SSF53448">
    <property type="entry name" value="Nucleotide-diphospho-sugar transferases"/>
    <property type="match status" value="1"/>
</dbReference>
<keyword evidence="3" id="KW-0456">Lyase</keyword>
<dbReference type="EC" id="2.4.-.-" evidence="3"/>
<keyword evidence="1" id="KW-0472">Membrane</keyword>
<evidence type="ECO:0000259" key="2">
    <source>
        <dbReference type="Pfam" id="PF00535"/>
    </source>
</evidence>
<keyword evidence="1" id="KW-0812">Transmembrane</keyword>
<keyword evidence="1" id="KW-1133">Transmembrane helix</keyword>
<evidence type="ECO:0000313" key="4">
    <source>
        <dbReference type="Proteomes" id="UP001212170"/>
    </source>
</evidence>
<gene>
    <name evidence="3" type="ORF">NJT12_09150</name>
</gene>
<dbReference type="GO" id="GO:0016757">
    <property type="term" value="F:glycosyltransferase activity"/>
    <property type="evidence" value="ECO:0007669"/>
    <property type="project" value="UniProtKB-KW"/>
</dbReference>
<keyword evidence="4" id="KW-1185">Reference proteome</keyword>
<dbReference type="Proteomes" id="UP001212170">
    <property type="component" value="Unassembled WGS sequence"/>
</dbReference>
<feature type="transmembrane region" description="Helical" evidence="1">
    <location>
        <begin position="202"/>
        <end position="219"/>
    </location>
</feature>
<sequence>MKKSEIVSIKNISVISLCFNDEIYIKKHIDNLSFADEIILIDNNSTDKSVLIAEELGVTILHQKDTKRADIIKSTIDSLKNNWVIVINTTDYLSEELINELTTEAHKQKTASSYFAGQTLFFFGKTIKYGVFLNKKKLLLFDKTRFSYSEVFNRYPPKKLTLFKNKINSFSYKNFEDFNSRLNLIRKEEALVLFQKNKKPNIYHFFMKPFFLFINQYFLKLGFINGREGFILAYISSFSVLKRYFMLWLLYRNMD</sequence>
<keyword evidence="3" id="KW-0328">Glycosyltransferase</keyword>
<proteinExistence type="predicted"/>
<feature type="transmembrane region" description="Helical" evidence="1">
    <location>
        <begin position="231"/>
        <end position="251"/>
    </location>
</feature>
<organism evidence="3 4">
    <name type="scientific">Flavobacterium azizsancarii</name>
    <dbReference type="NCBI Taxonomy" id="2961580"/>
    <lineage>
        <taxon>Bacteria</taxon>
        <taxon>Pseudomonadati</taxon>
        <taxon>Bacteroidota</taxon>
        <taxon>Flavobacteriia</taxon>
        <taxon>Flavobacteriales</taxon>
        <taxon>Flavobacteriaceae</taxon>
        <taxon>Flavobacterium</taxon>
    </lineage>
</organism>
<evidence type="ECO:0000313" key="3">
    <source>
        <dbReference type="EMBL" id="MDA6069784.1"/>
    </source>
</evidence>
<keyword evidence="3" id="KW-0808">Transferase</keyword>